<dbReference type="AlphaFoldDB" id="A0A8X6WK05"/>
<gene>
    <name evidence="1" type="ORF">TNCV_27091</name>
</gene>
<reference evidence="1" key="1">
    <citation type="submission" date="2020-08" db="EMBL/GenBank/DDBJ databases">
        <title>Multicomponent nature underlies the extraordinary mechanical properties of spider dragline silk.</title>
        <authorList>
            <person name="Kono N."/>
            <person name="Nakamura H."/>
            <person name="Mori M."/>
            <person name="Yoshida Y."/>
            <person name="Ohtoshi R."/>
            <person name="Malay A.D."/>
            <person name="Moran D.A.P."/>
            <person name="Tomita M."/>
            <person name="Numata K."/>
            <person name="Arakawa K."/>
        </authorList>
    </citation>
    <scope>NUCLEOTIDE SEQUENCE</scope>
</reference>
<evidence type="ECO:0000313" key="2">
    <source>
        <dbReference type="Proteomes" id="UP000887159"/>
    </source>
</evidence>
<evidence type="ECO:0000313" key="1">
    <source>
        <dbReference type="EMBL" id="GFY36503.1"/>
    </source>
</evidence>
<organism evidence="1 2">
    <name type="scientific">Trichonephila clavipes</name>
    <name type="common">Golden silk orbweaver</name>
    <name type="synonym">Nephila clavipes</name>
    <dbReference type="NCBI Taxonomy" id="2585209"/>
    <lineage>
        <taxon>Eukaryota</taxon>
        <taxon>Metazoa</taxon>
        <taxon>Ecdysozoa</taxon>
        <taxon>Arthropoda</taxon>
        <taxon>Chelicerata</taxon>
        <taxon>Arachnida</taxon>
        <taxon>Araneae</taxon>
        <taxon>Araneomorphae</taxon>
        <taxon>Entelegynae</taxon>
        <taxon>Araneoidea</taxon>
        <taxon>Nephilidae</taxon>
        <taxon>Trichonephila</taxon>
    </lineage>
</organism>
<accession>A0A8X6WK05</accession>
<sequence>MRPTARQRSESSIRFLEVIETRENESQVAKIVNGVYGADTLTDNYVQFRFLRFRSGIFVVKDAHRIGRPVVKNVDKIT</sequence>
<proteinExistence type="predicted"/>
<name>A0A8X6WK05_TRICX</name>
<dbReference type="Proteomes" id="UP000887159">
    <property type="component" value="Unassembled WGS sequence"/>
</dbReference>
<comment type="caution">
    <text evidence="1">The sequence shown here is derived from an EMBL/GenBank/DDBJ whole genome shotgun (WGS) entry which is preliminary data.</text>
</comment>
<dbReference type="EMBL" id="BMAU01021437">
    <property type="protein sequence ID" value="GFY36503.1"/>
    <property type="molecule type" value="Genomic_DNA"/>
</dbReference>
<protein>
    <submittedName>
        <fullName evidence="1">Uncharacterized protein</fullName>
    </submittedName>
</protein>
<keyword evidence="2" id="KW-1185">Reference proteome</keyword>